<dbReference type="GO" id="GO:0002181">
    <property type="term" value="P:cytoplasmic translation"/>
    <property type="evidence" value="ECO:0007669"/>
    <property type="project" value="TreeGrafter"/>
</dbReference>
<sequence length="180" mass="19586">MSRIGNKPIAVPAGVEIKIDGHKVTVKGSKGTLERNLHPLMDVKLEGNEVIVTRPNDEIESRELHGLTRTLIHNMIVGVTEGFKKKLEIQGVGYNAKMQGKDLRLALGFSHPVIVVPPEGITITTPSSVVIEVSGANKELVGQVAAEIRSWREPEPYKGKGIRYSGEHVRRKAGKTGATK</sequence>
<keyword evidence="5 6" id="KW-0687">Ribonucleoprotein</keyword>
<comment type="similarity">
    <text evidence="1 6 7">Belongs to the universal ribosomal protein uL6 family.</text>
</comment>
<dbReference type="GO" id="GO:0003735">
    <property type="term" value="F:structural constituent of ribosome"/>
    <property type="evidence" value="ECO:0007669"/>
    <property type="project" value="UniProtKB-UniRule"/>
</dbReference>
<dbReference type="PANTHER" id="PTHR11655">
    <property type="entry name" value="60S/50S RIBOSOMAL PROTEIN L6/L9"/>
    <property type="match status" value="1"/>
</dbReference>
<dbReference type="NCBIfam" id="TIGR03654">
    <property type="entry name" value="L6_bact"/>
    <property type="match status" value="1"/>
</dbReference>
<gene>
    <name evidence="6 10" type="primary">rplF</name>
    <name evidence="10" type="ORF">HMPREF9083_0920</name>
</gene>
<evidence type="ECO:0000256" key="3">
    <source>
        <dbReference type="ARBA" id="ARBA00022884"/>
    </source>
</evidence>
<dbReference type="PROSITE" id="PS00525">
    <property type="entry name" value="RIBOSOMAL_L6_1"/>
    <property type="match status" value="1"/>
</dbReference>
<dbReference type="HAMAP" id="MF_01365_B">
    <property type="entry name" value="Ribosomal_uL6_B"/>
    <property type="match status" value="1"/>
</dbReference>
<keyword evidence="4 6" id="KW-0689">Ribosomal protein</keyword>
<evidence type="ECO:0000256" key="4">
    <source>
        <dbReference type="ARBA" id="ARBA00022980"/>
    </source>
</evidence>
<dbReference type="EMBL" id="AFBB01000018">
    <property type="protein sequence ID" value="EGF13273.1"/>
    <property type="molecule type" value="Genomic_DNA"/>
</dbReference>
<dbReference type="SUPFAM" id="SSF56053">
    <property type="entry name" value="Ribosomal protein L6"/>
    <property type="match status" value="2"/>
</dbReference>
<comment type="function">
    <text evidence="6 8">This protein binds to the 23S rRNA, and is important in its secondary structure. It is located near the subunit interface in the base of the L7/L12 stalk, and near the tRNA binding site of the peptidyltransferase center.</text>
</comment>
<dbReference type="PANTHER" id="PTHR11655:SF14">
    <property type="entry name" value="LARGE RIBOSOMAL SUBUNIT PROTEIN UL6M"/>
    <property type="match status" value="1"/>
</dbReference>
<dbReference type="AlphaFoldDB" id="F2BXK2"/>
<evidence type="ECO:0000256" key="2">
    <source>
        <dbReference type="ARBA" id="ARBA00022730"/>
    </source>
</evidence>
<dbReference type="InterPro" id="IPR019906">
    <property type="entry name" value="Ribosomal_uL6_bac-type"/>
</dbReference>
<dbReference type="InterPro" id="IPR020040">
    <property type="entry name" value="Ribosomal_uL6_a/b-dom"/>
</dbReference>
<evidence type="ECO:0000256" key="1">
    <source>
        <dbReference type="ARBA" id="ARBA00009356"/>
    </source>
</evidence>
<accession>F2BXK2</accession>
<keyword evidence="2 6" id="KW-0699">rRNA-binding</keyword>
<evidence type="ECO:0000256" key="7">
    <source>
        <dbReference type="RuleBase" id="RU003869"/>
    </source>
</evidence>
<dbReference type="InterPro" id="IPR036789">
    <property type="entry name" value="Ribosomal_uL6-like_a/b-dom_sf"/>
</dbReference>
<evidence type="ECO:0000259" key="9">
    <source>
        <dbReference type="Pfam" id="PF00347"/>
    </source>
</evidence>
<reference evidence="10 11" key="1">
    <citation type="submission" date="2011-02" db="EMBL/GenBank/DDBJ databases">
        <authorList>
            <person name="Muzny D."/>
            <person name="Qin X."/>
            <person name="Deng J."/>
            <person name="Jiang H."/>
            <person name="Liu Y."/>
            <person name="Qu J."/>
            <person name="Song X.-Z."/>
            <person name="Zhang L."/>
            <person name="Thornton R."/>
            <person name="Coyle M."/>
            <person name="Francisco L."/>
            <person name="Jackson L."/>
            <person name="Javaid M."/>
            <person name="Korchina V."/>
            <person name="Kovar C."/>
            <person name="Mata R."/>
            <person name="Mathew T."/>
            <person name="Ngo R."/>
            <person name="Nguyen L."/>
            <person name="Nguyen N."/>
            <person name="Okwuonu G."/>
            <person name="Ongeri F."/>
            <person name="Pham C."/>
            <person name="Simmons D."/>
            <person name="Wilczek-Boney K."/>
            <person name="Hale W."/>
            <person name="Jakkamsetti A."/>
            <person name="Pham P."/>
            <person name="Ruth R."/>
            <person name="San Lucas F."/>
            <person name="Warren J."/>
            <person name="Zhang J."/>
            <person name="Zhao Z."/>
            <person name="Zhou C."/>
            <person name="Zhu D."/>
            <person name="Lee S."/>
            <person name="Bess C."/>
            <person name="Blankenburg K."/>
            <person name="Forbes L."/>
            <person name="Fu Q."/>
            <person name="Gubbala S."/>
            <person name="Hirani K."/>
            <person name="Jayaseelan J.C."/>
            <person name="Lara F."/>
            <person name="Munidasa M."/>
            <person name="Palculict T."/>
            <person name="Patil S."/>
            <person name="Pu L.-L."/>
            <person name="Saada N."/>
            <person name="Tang L."/>
            <person name="Weissenberger G."/>
            <person name="Zhu Y."/>
            <person name="Hemphill L."/>
            <person name="Shang Y."/>
            <person name="Youmans B."/>
            <person name="Ayvaz T."/>
            <person name="Ross M."/>
            <person name="Santibanez J."/>
            <person name="Aqrawi P."/>
            <person name="Gross S."/>
            <person name="Joshi V."/>
            <person name="Fowler G."/>
            <person name="Nazareth L."/>
            <person name="Reid J."/>
            <person name="Worley K."/>
            <person name="Petrosino J."/>
            <person name="Highlander S."/>
            <person name="Gibbs R."/>
        </authorList>
    </citation>
    <scope>NUCLEOTIDE SEQUENCE [LARGE SCALE GENOMIC DNA]</scope>
    <source>
        <strain evidence="10 11">DSM 19965</strain>
    </source>
</reference>
<feature type="domain" description="Large ribosomal subunit protein uL6 alpha-beta" evidence="9">
    <location>
        <begin position="11"/>
        <end position="82"/>
    </location>
</feature>
<evidence type="ECO:0000256" key="6">
    <source>
        <dbReference type="HAMAP-Rule" id="MF_01365"/>
    </source>
</evidence>
<comment type="subunit">
    <text evidence="6">Part of the 50S ribosomal subunit.</text>
</comment>
<dbReference type="Pfam" id="PF00347">
    <property type="entry name" value="Ribosomal_L6"/>
    <property type="match status" value="2"/>
</dbReference>
<dbReference type="HOGENOM" id="CLU_065464_1_2_9"/>
<dbReference type="RefSeq" id="WP_007556221.1">
    <property type="nucleotide sequence ID" value="NZ_GL878519.1"/>
</dbReference>
<dbReference type="FunFam" id="3.90.930.12:FF:000001">
    <property type="entry name" value="50S ribosomal protein L6"/>
    <property type="match status" value="1"/>
</dbReference>
<dbReference type="FunFam" id="3.90.930.12:FF:000002">
    <property type="entry name" value="50S ribosomal protein L6"/>
    <property type="match status" value="1"/>
</dbReference>
<evidence type="ECO:0000256" key="8">
    <source>
        <dbReference type="RuleBase" id="RU003870"/>
    </source>
</evidence>
<dbReference type="GO" id="GO:0022625">
    <property type="term" value="C:cytosolic large ribosomal subunit"/>
    <property type="evidence" value="ECO:0007669"/>
    <property type="project" value="UniProtKB-UniRule"/>
</dbReference>
<dbReference type="GO" id="GO:0019843">
    <property type="term" value="F:rRNA binding"/>
    <property type="evidence" value="ECO:0007669"/>
    <property type="project" value="UniProtKB-UniRule"/>
</dbReference>
<dbReference type="InterPro" id="IPR002358">
    <property type="entry name" value="Ribosomal_uL6_CS"/>
</dbReference>
<keyword evidence="3 6" id="KW-0694">RNA-binding</keyword>
<dbReference type="Proteomes" id="UP000003503">
    <property type="component" value="Unassembled WGS sequence"/>
</dbReference>
<dbReference type="Gene3D" id="3.90.930.12">
    <property type="entry name" value="Ribosomal protein L6, alpha-beta domain"/>
    <property type="match status" value="2"/>
</dbReference>
<dbReference type="InterPro" id="IPR000702">
    <property type="entry name" value="Ribosomal_uL6-like"/>
</dbReference>
<dbReference type="eggNOG" id="COG0097">
    <property type="taxonomic scope" value="Bacteria"/>
</dbReference>
<comment type="caution">
    <text evidence="10">The sequence shown here is derived from an EMBL/GenBank/DDBJ whole genome shotgun (WGS) entry which is preliminary data.</text>
</comment>
<organism evidence="10 11">
    <name type="scientific">Dialister micraerophilus DSM 19965</name>
    <dbReference type="NCBI Taxonomy" id="888062"/>
    <lineage>
        <taxon>Bacteria</taxon>
        <taxon>Bacillati</taxon>
        <taxon>Bacillota</taxon>
        <taxon>Negativicutes</taxon>
        <taxon>Veillonellales</taxon>
        <taxon>Veillonellaceae</taxon>
        <taxon>Dialister</taxon>
    </lineage>
</organism>
<keyword evidence="11" id="KW-1185">Reference proteome</keyword>
<dbReference type="PRINTS" id="PR00059">
    <property type="entry name" value="RIBOSOMALL6"/>
</dbReference>
<feature type="domain" description="Large ribosomal subunit protein uL6 alpha-beta" evidence="9">
    <location>
        <begin position="91"/>
        <end position="164"/>
    </location>
</feature>
<name>F2BXK2_9FIRM</name>
<dbReference type="PIRSF" id="PIRSF002162">
    <property type="entry name" value="Ribosomal_L6"/>
    <property type="match status" value="1"/>
</dbReference>
<evidence type="ECO:0000256" key="5">
    <source>
        <dbReference type="ARBA" id="ARBA00023274"/>
    </source>
</evidence>
<evidence type="ECO:0000313" key="11">
    <source>
        <dbReference type="Proteomes" id="UP000003503"/>
    </source>
</evidence>
<proteinExistence type="inferred from homology"/>
<dbReference type="STRING" id="888062.HMPREF9083_0920"/>
<protein>
    <recommendedName>
        <fullName evidence="6">Large ribosomal subunit protein uL6</fullName>
    </recommendedName>
</protein>
<evidence type="ECO:0000313" key="10">
    <source>
        <dbReference type="EMBL" id="EGF13273.1"/>
    </source>
</evidence>